<dbReference type="AlphaFoldDB" id="A0A7X2ITF4"/>
<protein>
    <submittedName>
        <fullName evidence="15">M48 family metalloprotease</fullName>
    </submittedName>
</protein>
<keyword evidence="11 13" id="KW-0472">Membrane</keyword>
<evidence type="ECO:0000256" key="12">
    <source>
        <dbReference type="SAM" id="MobiDB-lite"/>
    </source>
</evidence>
<dbReference type="Pfam" id="PF01435">
    <property type="entry name" value="Peptidase_M48"/>
    <property type="match status" value="1"/>
</dbReference>
<dbReference type="CDD" id="cd07328">
    <property type="entry name" value="M48_Ste24p_like"/>
    <property type="match status" value="1"/>
</dbReference>
<reference evidence="15 16" key="1">
    <citation type="submission" date="2019-11" db="EMBL/GenBank/DDBJ databases">
        <title>Novel species isolated from a subtropical stream in China.</title>
        <authorList>
            <person name="Lu H."/>
        </authorList>
    </citation>
    <scope>NUCLEOTIDE SEQUENCE [LARGE SCALE GENOMIC DNA]</scope>
    <source>
        <strain evidence="15 16">FT92W</strain>
    </source>
</reference>
<evidence type="ECO:0000256" key="3">
    <source>
        <dbReference type="ARBA" id="ARBA00022475"/>
    </source>
</evidence>
<evidence type="ECO:0000256" key="9">
    <source>
        <dbReference type="ARBA" id="ARBA00022989"/>
    </source>
</evidence>
<evidence type="ECO:0000256" key="5">
    <source>
        <dbReference type="ARBA" id="ARBA00022692"/>
    </source>
</evidence>
<keyword evidence="16" id="KW-1185">Reference proteome</keyword>
<dbReference type="PANTHER" id="PTHR43221:SF1">
    <property type="entry name" value="PROTEASE HTPX"/>
    <property type="match status" value="1"/>
</dbReference>
<keyword evidence="6" id="KW-0479">Metal-binding</keyword>
<accession>A0A7X2ITF4</accession>
<dbReference type="GO" id="GO:0006508">
    <property type="term" value="P:proteolysis"/>
    <property type="evidence" value="ECO:0007669"/>
    <property type="project" value="UniProtKB-KW"/>
</dbReference>
<evidence type="ECO:0000256" key="2">
    <source>
        <dbReference type="ARBA" id="ARBA00004651"/>
    </source>
</evidence>
<organism evidence="15 16">
    <name type="scientific">Pseudoduganella rivuli</name>
    <dbReference type="NCBI Taxonomy" id="2666085"/>
    <lineage>
        <taxon>Bacteria</taxon>
        <taxon>Pseudomonadati</taxon>
        <taxon>Pseudomonadota</taxon>
        <taxon>Betaproteobacteria</taxon>
        <taxon>Burkholderiales</taxon>
        <taxon>Oxalobacteraceae</taxon>
        <taxon>Telluria group</taxon>
        <taxon>Pseudoduganella</taxon>
    </lineage>
</organism>
<comment type="cofactor">
    <cofactor evidence="1">
        <name>Zn(2+)</name>
        <dbReference type="ChEBI" id="CHEBI:29105"/>
    </cofactor>
</comment>
<name>A0A7X2ITF4_9BURK</name>
<evidence type="ECO:0000313" key="15">
    <source>
        <dbReference type="EMBL" id="MRV75777.1"/>
    </source>
</evidence>
<keyword evidence="7" id="KW-0378">Hydrolase</keyword>
<evidence type="ECO:0000313" key="16">
    <source>
        <dbReference type="Proteomes" id="UP000446768"/>
    </source>
</evidence>
<dbReference type="InterPro" id="IPR050083">
    <property type="entry name" value="HtpX_protease"/>
</dbReference>
<evidence type="ECO:0000256" key="4">
    <source>
        <dbReference type="ARBA" id="ARBA00022670"/>
    </source>
</evidence>
<proteinExistence type="predicted"/>
<feature type="domain" description="Peptidase M48" evidence="14">
    <location>
        <begin position="164"/>
        <end position="378"/>
    </location>
</feature>
<evidence type="ECO:0000256" key="7">
    <source>
        <dbReference type="ARBA" id="ARBA00022801"/>
    </source>
</evidence>
<dbReference type="InterPro" id="IPR001915">
    <property type="entry name" value="Peptidase_M48"/>
</dbReference>
<evidence type="ECO:0000256" key="13">
    <source>
        <dbReference type="SAM" id="Phobius"/>
    </source>
</evidence>
<dbReference type="GO" id="GO:0046872">
    <property type="term" value="F:metal ion binding"/>
    <property type="evidence" value="ECO:0007669"/>
    <property type="project" value="UniProtKB-KW"/>
</dbReference>
<gene>
    <name evidence="15" type="ORF">GJ700_29080</name>
</gene>
<dbReference type="RefSeq" id="WP_154380634.1">
    <property type="nucleotide sequence ID" value="NZ_WKJJ01000023.1"/>
</dbReference>
<dbReference type="Gene3D" id="3.30.2010.10">
    <property type="entry name" value="Metalloproteases ('zincins'), catalytic domain"/>
    <property type="match status" value="1"/>
</dbReference>
<sequence length="1280" mass="138950">MIIDTTATSTTLATAPEGLLERLTQPSAAYKRSARLAVAGLLGFVLLYFAMAGWFLWTAYRLVLVVQHSGNNGFWLGVGALCAAFFGLFMLKAVLSIRKPLPEGLTEVTAKEQPKLFAFLHGLADQAGAPRPHRVFLSNRVNAAVFYDLSLLNLIFPSRKNLEIGLPLVNVLPLGELRAVLAHEFGHFAQRSMAVGRWAYVAQQVATHLVSHRDKFDGFLDGLGRIDIRLRLFAWLLQLVVWAIRSLVESAFRVVIAMQSALSREMEMQADLVAVSLTGSDALVHALHRLNAADDAWGRAVSFVHGEAAEKRATRDAFAVQSHITQRMAAILDDPLYGRVPEVPAEQPESHRVFKTSFAQPPKMWQTHPLNHEREANAKRVYVPVAIEQTSAWSLFDDPAGLRQRMTAQLLDGRAADAPPLDETDLETSLRKLGEQYRREQYHRRYCGIYFGRALTRHVARASELVAPESAAEGDASQFYPPSLRADVAQLRALADERDQLQALVAGVAELHGRSIHVRGAEYRRKDLPAALAQVKEDMAAVEARLRAHDLRCRSWHVATAARLGGGWDAYLNGLLALLHYCEHTEANLSDAYGFLLNATGVETATRRVSDKGIARIQGAANALHLLLELQYQQSTGVVLDAQLVARLELQGNWKEMLGEFHLPQAERENLNDWMGAIGGWVGHATGVLLAVRSAALEQLLLTETQVARQAHQGAASEVTAETAPEPSRVPGRYELLPQGGERERQTQLGLWARFLRAEGIAPATARLAAAGGIVALVLGAGSQQSDATLTVYNGLGTAVRVVADGHETTVAPQATAQLPIAPQDSHQLAAYTANGRLIEQFDANDAGGAAVYNVAGAAPLMEWTATYGRAGQVPDRRLGAPRWLGSHADVLFAKPPEKVSSRSGSTRTVLEGMAALAPSEQVQLLPDDAERHRVILLHARWDETRRPATAEWLAYAAGIPETSKAGAELLASRVRAAPDDVVLLRMEQDAAGGGHAAVCARHIARARAAPDNADLAYLALRCAPDGPQNDAAFRQAAQRWPNNAWLRNAVGWDLLRNGDFAAAEAHVDFARKQLPSLAAEQSLMLARIQRLQRGWMDFAALSPASARLRHLSALEDGYGETNAPTRAYAQLNKGALAAALALTDDVPEKARVLRLTAASDGAGQETIKRALALPPDQGMDEATIWVAVALAMKHGAPVAPYLDAARARFGPEQPRISAFLDAVRAGKGQGAESLLQGTHPEARMLAYSAALVLAGDKAPAAWRLASKRLLFASERPYFR</sequence>
<comment type="caution">
    <text evidence="15">The sequence shown here is derived from an EMBL/GenBank/DDBJ whole genome shotgun (WGS) entry which is preliminary data.</text>
</comment>
<evidence type="ECO:0000256" key="11">
    <source>
        <dbReference type="ARBA" id="ARBA00023136"/>
    </source>
</evidence>
<evidence type="ECO:0000256" key="6">
    <source>
        <dbReference type="ARBA" id="ARBA00022723"/>
    </source>
</evidence>
<feature type="region of interest" description="Disordered" evidence="12">
    <location>
        <begin position="713"/>
        <end position="732"/>
    </location>
</feature>
<evidence type="ECO:0000259" key="14">
    <source>
        <dbReference type="Pfam" id="PF01435"/>
    </source>
</evidence>
<keyword evidence="4 15" id="KW-0645">Protease</keyword>
<keyword evidence="9 13" id="KW-1133">Transmembrane helix</keyword>
<dbReference type="PANTHER" id="PTHR43221">
    <property type="entry name" value="PROTEASE HTPX"/>
    <property type="match status" value="1"/>
</dbReference>
<keyword evidence="5 13" id="KW-0812">Transmembrane</keyword>
<evidence type="ECO:0000256" key="8">
    <source>
        <dbReference type="ARBA" id="ARBA00022833"/>
    </source>
</evidence>
<dbReference type="Proteomes" id="UP000446768">
    <property type="component" value="Unassembled WGS sequence"/>
</dbReference>
<keyword evidence="3" id="KW-1003">Cell membrane</keyword>
<evidence type="ECO:0000256" key="10">
    <source>
        <dbReference type="ARBA" id="ARBA00023049"/>
    </source>
</evidence>
<feature type="transmembrane region" description="Helical" evidence="13">
    <location>
        <begin position="232"/>
        <end position="256"/>
    </location>
</feature>
<feature type="transmembrane region" description="Helical" evidence="13">
    <location>
        <begin position="72"/>
        <end position="91"/>
    </location>
</feature>
<evidence type="ECO:0000256" key="1">
    <source>
        <dbReference type="ARBA" id="ARBA00001947"/>
    </source>
</evidence>
<keyword evidence="10 15" id="KW-0482">Metalloprotease</keyword>
<dbReference type="EMBL" id="WKJJ01000023">
    <property type="protein sequence ID" value="MRV75777.1"/>
    <property type="molecule type" value="Genomic_DNA"/>
</dbReference>
<dbReference type="GO" id="GO:0005886">
    <property type="term" value="C:plasma membrane"/>
    <property type="evidence" value="ECO:0007669"/>
    <property type="project" value="UniProtKB-SubCell"/>
</dbReference>
<feature type="transmembrane region" description="Helical" evidence="13">
    <location>
        <begin position="36"/>
        <end position="60"/>
    </location>
</feature>
<comment type="subcellular location">
    <subcellularLocation>
        <location evidence="2">Cell membrane</location>
        <topology evidence="2">Multi-pass membrane protein</topology>
    </subcellularLocation>
</comment>
<keyword evidence="8" id="KW-0862">Zinc</keyword>
<dbReference type="GO" id="GO:0004222">
    <property type="term" value="F:metalloendopeptidase activity"/>
    <property type="evidence" value="ECO:0007669"/>
    <property type="project" value="InterPro"/>
</dbReference>